<dbReference type="PANTHER" id="PTHR47970:SF12">
    <property type="entry name" value="KINESIN FAMILY MEMBER 11"/>
    <property type="match status" value="1"/>
</dbReference>
<dbReference type="GO" id="GO:0051231">
    <property type="term" value="P:spindle elongation"/>
    <property type="evidence" value="ECO:0007669"/>
    <property type="project" value="TreeGrafter"/>
</dbReference>
<keyword evidence="2" id="KW-0963">Cytoplasm</keyword>
<evidence type="ECO:0000256" key="4">
    <source>
        <dbReference type="ARBA" id="ARBA00023212"/>
    </source>
</evidence>
<dbReference type="EMBL" id="SIDB01000002">
    <property type="protein sequence ID" value="KAI3436533.1"/>
    <property type="molecule type" value="Genomic_DNA"/>
</dbReference>
<proteinExistence type="predicted"/>
<feature type="region of interest" description="Disordered" evidence="6">
    <location>
        <begin position="814"/>
        <end position="846"/>
    </location>
</feature>
<feature type="compositionally biased region" description="Low complexity" evidence="6">
    <location>
        <begin position="361"/>
        <end position="374"/>
    </location>
</feature>
<feature type="compositionally biased region" description="Low complexity" evidence="6">
    <location>
        <begin position="495"/>
        <end position="512"/>
    </location>
</feature>
<dbReference type="GO" id="GO:0005876">
    <property type="term" value="C:spindle microtubule"/>
    <property type="evidence" value="ECO:0007669"/>
    <property type="project" value="TreeGrafter"/>
</dbReference>
<gene>
    <name evidence="7" type="ORF">D9Q98_005950</name>
</gene>
<feature type="compositionally biased region" description="Low complexity" evidence="6">
    <location>
        <begin position="566"/>
        <end position="577"/>
    </location>
</feature>
<keyword evidence="4" id="KW-0206">Cytoskeleton</keyword>
<sequence>MATSRRPHVCVVPSASHMDLASELAALGGGDVAVACCWAGLWTQAAASAGHGELEHELLPWLCKGFDATVVLLAGESNSLPRRLAFNAVAVAVANAVAGQGQGLGITWQLISGSSVVQGPLQAIQPQQQQQQQQQQQGQTANGSRLHQKPPLQQPAVRLARHAESAGRQEPRGCIIRVESEAELEQLLDAAACQQDAAAAAAADHQPPSLLVQLVLPGDRGQRGAVLHLLQPSSAQQLQLLKLLHEVADLHQRRREGEHLLSAAKLSPMNQLAASLLCGGGGRLFLAADACDTSGTKAESDHRQAQHVEGLLSETQHIKTLSSKAQPAAASSVAAVALPEAAWTPCQQFLQQVDQRRQAEQQRQAEAAALSQAEAGRREKLHRAVTQRRHQGSKPAAACTGQRCEEHAQPRLAQSPSQAPHPSEHSSSPRLAAYRPASYTPPRTSLAAAAAVAAGTASAGNPEQHSGEGTGNLNQLEEQFDQGLAGQGQTSGRLPAAASSSSSSSAAGSPAACRQQVAPPHASLAAGVAAADDVCLHMAALRMRAAADAVHADKAQHVQHQAGFRQAPAPAASQAAPTGSRDGPPAFNWGGHLGGGEGGGSKHQLGQQPVWQAAEQAAGAGAPLAATPAAARPCQHSPGSEHYELADESLADLDEPAPSLGSLFRRPISRLAGNACSSSTSADAGLHFHSTSGGGLDAATGRRGAAAAEDGSQAGPAGVPATGARLEGMTPPVQWAAADPGASADLTPMSNLVSDFFKSDLAAPSQLHSLPECQPEGPGAVPAAELAHANGETSAADGFAAPLAPAGRYAAVMSDSSGTASGSESGACAASARVQPGDEEVWQRGGSGGQYAAARWEQEADCGAAVASPVTMNQSVGSSRPCAQQQGLSTPAGPALDCLRGSPTQQAAEVSALLAELEREQRINATLLRQLHELQQQVEEAVVSAAAASAAAAQPLAPGASDPAGFNSLLAALQTVRQQHAALHNKMQLQQQQAEEQRLALEAQMHTQERQLAVAAARCQAWERQSPLAGLFERYEHDMRRVESKCQGLQEESVQLARMLAEADLQRLAEAARQLPEDSSGVFRELQRKLQASQAQVAKLQQERSALVERMQGTERRDRLAELCRRQALAGAKAASELRQQLAERDQQLQSQCMAAAAAEADAARLRDQLAATQAALERAQLERDDGHDAVKALRKQVGILRGQAGQDRVLRHLQLPAH</sequence>
<evidence type="ECO:0000256" key="6">
    <source>
        <dbReference type="SAM" id="MobiDB-lite"/>
    </source>
</evidence>
<dbReference type="AlphaFoldDB" id="A0A9D4TWP9"/>
<feature type="region of interest" description="Disordered" evidence="6">
    <location>
        <begin position="695"/>
        <end position="726"/>
    </location>
</feature>
<feature type="region of interest" description="Disordered" evidence="6">
    <location>
        <begin position="552"/>
        <end position="643"/>
    </location>
</feature>
<feature type="compositionally biased region" description="Basic residues" evidence="6">
    <location>
        <begin position="379"/>
        <end position="392"/>
    </location>
</feature>
<evidence type="ECO:0000256" key="3">
    <source>
        <dbReference type="ARBA" id="ARBA00023175"/>
    </source>
</evidence>
<feature type="region of interest" description="Disordered" evidence="6">
    <location>
        <begin position="361"/>
        <end position="429"/>
    </location>
</feature>
<keyword evidence="3" id="KW-0505">Motor protein</keyword>
<reference evidence="7" key="1">
    <citation type="journal article" date="2019" name="Plant J.">
        <title>Chlorella vulgaris genome assembly and annotation reveals the molecular basis for metabolic acclimation to high light conditions.</title>
        <authorList>
            <person name="Cecchin M."/>
            <person name="Marcolungo L."/>
            <person name="Rossato M."/>
            <person name="Girolomoni L."/>
            <person name="Cosentino E."/>
            <person name="Cuine S."/>
            <person name="Li-Beisson Y."/>
            <person name="Delledonne M."/>
            <person name="Ballottari M."/>
        </authorList>
    </citation>
    <scope>NUCLEOTIDE SEQUENCE</scope>
    <source>
        <strain evidence="7">211/11P</strain>
    </source>
</reference>
<accession>A0A9D4TWP9</accession>
<protein>
    <submittedName>
        <fullName evidence="7">Uncharacterized protein</fullName>
    </submittedName>
</protein>
<feature type="compositionally biased region" description="Low complexity" evidence="6">
    <location>
        <begin position="697"/>
        <end position="711"/>
    </location>
</feature>
<feature type="coiled-coil region" evidence="5">
    <location>
        <begin position="1083"/>
        <end position="1197"/>
    </location>
</feature>
<dbReference type="Proteomes" id="UP001055712">
    <property type="component" value="Unassembled WGS sequence"/>
</dbReference>
<keyword evidence="5" id="KW-0175">Coiled coil</keyword>
<dbReference type="GO" id="GO:0008574">
    <property type="term" value="F:plus-end-directed microtubule motor activity"/>
    <property type="evidence" value="ECO:0007669"/>
    <property type="project" value="TreeGrafter"/>
</dbReference>
<comment type="caution">
    <text evidence="7">The sequence shown here is derived from an EMBL/GenBank/DDBJ whole genome shotgun (WGS) entry which is preliminary data.</text>
</comment>
<reference evidence="7" key="2">
    <citation type="submission" date="2020-11" db="EMBL/GenBank/DDBJ databases">
        <authorList>
            <person name="Cecchin M."/>
            <person name="Marcolungo L."/>
            <person name="Rossato M."/>
            <person name="Girolomoni L."/>
            <person name="Cosentino E."/>
            <person name="Cuine S."/>
            <person name="Li-Beisson Y."/>
            <person name="Delledonne M."/>
            <person name="Ballottari M."/>
        </authorList>
    </citation>
    <scope>NUCLEOTIDE SEQUENCE</scope>
    <source>
        <strain evidence="7">211/11P</strain>
        <tissue evidence="7">Whole cell</tissue>
    </source>
</reference>
<evidence type="ECO:0000256" key="2">
    <source>
        <dbReference type="ARBA" id="ARBA00022490"/>
    </source>
</evidence>
<keyword evidence="8" id="KW-1185">Reference proteome</keyword>
<dbReference type="GO" id="GO:0072686">
    <property type="term" value="C:mitotic spindle"/>
    <property type="evidence" value="ECO:0007669"/>
    <property type="project" value="TreeGrafter"/>
</dbReference>
<comment type="subcellular location">
    <subcellularLocation>
        <location evidence="1">Cytoplasm</location>
        <location evidence="1">Cytoskeleton</location>
    </subcellularLocation>
</comment>
<evidence type="ECO:0000256" key="1">
    <source>
        <dbReference type="ARBA" id="ARBA00004245"/>
    </source>
</evidence>
<feature type="region of interest" description="Disordered" evidence="6">
    <location>
        <begin position="483"/>
        <end position="512"/>
    </location>
</feature>
<organism evidence="7 8">
    <name type="scientific">Chlorella vulgaris</name>
    <name type="common">Green alga</name>
    <dbReference type="NCBI Taxonomy" id="3077"/>
    <lineage>
        <taxon>Eukaryota</taxon>
        <taxon>Viridiplantae</taxon>
        <taxon>Chlorophyta</taxon>
        <taxon>core chlorophytes</taxon>
        <taxon>Trebouxiophyceae</taxon>
        <taxon>Chlorellales</taxon>
        <taxon>Chlorellaceae</taxon>
        <taxon>Chlorella clade</taxon>
        <taxon>Chlorella</taxon>
    </lineage>
</organism>
<evidence type="ECO:0000256" key="5">
    <source>
        <dbReference type="SAM" id="Coils"/>
    </source>
</evidence>
<feature type="compositionally biased region" description="Low complexity" evidence="6">
    <location>
        <begin position="122"/>
        <end position="139"/>
    </location>
</feature>
<feature type="region of interest" description="Disordered" evidence="6">
    <location>
        <begin position="122"/>
        <end position="165"/>
    </location>
</feature>
<feature type="compositionally biased region" description="Low complexity" evidence="6">
    <location>
        <begin position="602"/>
        <end position="631"/>
    </location>
</feature>
<feature type="compositionally biased region" description="Polar residues" evidence="6">
    <location>
        <begin position="412"/>
        <end position="429"/>
    </location>
</feature>
<evidence type="ECO:0000313" key="7">
    <source>
        <dbReference type="EMBL" id="KAI3436533.1"/>
    </source>
</evidence>
<evidence type="ECO:0000313" key="8">
    <source>
        <dbReference type="Proteomes" id="UP001055712"/>
    </source>
</evidence>
<dbReference type="PANTHER" id="PTHR47970">
    <property type="entry name" value="KINESIN-LIKE PROTEIN KIF11"/>
    <property type="match status" value="1"/>
</dbReference>
<feature type="coiled-coil region" evidence="5">
    <location>
        <begin position="917"/>
        <end position="944"/>
    </location>
</feature>
<dbReference type="InterPro" id="IPR047149">
    <property type="entry name" value="KIF11-like"/>
</dbReference>
<feature type="compositionally biased region" description="Low complexity" evidence="6">
    <location>
        <begin position="814"/>
        <end position="832"/>
    </location>
</feature>
<name>A0A9D4TWP9_CHLVU</name>
<feature type="compositionally biased region" description="Gly residues" evidence="6">
    <location>
        <begin position="591"/>
        <end position="601"/>
    </location>
</feature>
<feature type="coiled-coil region" evidence="5">
    <location>
        <begin position="973"/>
        <end position="1059"/>
    </location>
</feature>
<dbReference type="GO" id="GO:0090307">
    <property type="term" value="P:mitotic spindle assembly"/>
    <property type="evidence" value="ECO:0007669"/>
    <property type="project" value="TreeGrafter"/>
</dbReference>